<feature type="compositionally biased region" description="Polar residues" evidence="1">
    <location>
        <begin position="194"/>
        <end position="212"/>
    </location>
</feature>
<protein>
    <recommendedName>
        <fullName evidence="4">CCHC-type domain-containing protein</fullName>
    </recommendedName>
</protein>
<dbReference type="EMBL" id="JAAQHG020000082">
    <property type="protein sequence ID" value="KAL1581998.1"/>
    <property type="molecule type" value="Genomic_DNA"/>
</dbReference>
<dbReference type="RefSeq" id="XP_069225105.1">
    <property type="nucleotide sequence ID" value="XM_069377905.1"/>
</dbReference>
<name>A0AB34KBT0_9PEZI</name>
<dbReference type="Proteomes" id="UP000803884">
    <property type="component" value="Unassembled WGS sequence"/>
</dbReference>
<proteinExistence type="predicted"/>
<gene>
    <name evidence="2" type="ORF">WHR41_09301</name>
</gene>
<dbReference type="AlphaFoldDB" id="A0AB34KBT0"/>
<feature type="region of interest" description="Disordered" evidence="1">
    <location>
        <begin position="164"/>
        <end position="212"/>
    </location>
</feature>
<comment type="caution">
    <text evidence="2">The sequence shown here is derived from an EMBL/GenBank/DDBJ whole genome shotgun (WGS) entry which is preliminary data.</text>
</comment>
<dbReference type="GeneID" id="96010743"/>
<accession>A0AB34KBT0</accession>
<evidence type="ECO:0000256" key="1">
    <source>
        <dbReference type="SAM" id="MobiDB-lite"/>
    </source>
</evidence>
<reference evidence="2 3" key="1">
    <citation type="journal article" date="2020" name="Microbiol. Resour. Announc.">
        <title>Draft Genome Sequence of a Cladosporium Species Isolated from the Mesophotic Ascidian Didemnum maculosum.</title>
        <authorList>
            <person name="Gioti A."/>
            <person name="Siaperas R."/>
            <person name="Nikolaivits E."/>
            <person name="Le Goff G."/>
            <person name="Ouazzani J."/>
            <person name="Kotoulas G."/>
            <person name="Topakas E."/>
        </authorList>
    </citation>
    <scope>NUCLEOTIDE SEQUENCE [LARGE SCALE GENOMIC DNA]</scope>
    <source>
        <strain evidence="2 3">TM138-S3</strain>
    </source>
</reference>
<organism evidence="2 3">
    <name type="scientific">Cladosporium halotolerans</name>
    <dbReference type="NCBI Taxonomy" id="1052096"/>
    <lineage>
        <taxon>Eukaryota</taxon>
        <taxon>Fungi</taxon>
        <taxon>Dikarya</taxon>
        <taxon>Ascomycota</taxon>
        <taxon>Pezizomycotina</taxon>
        <taxon>Dothideomycetes</taxon>
        <taxon>Dothideomycetidae</taxon>
        <taxon>Cladosporiales</taxon>
        <taxon>Cladosporiaceae</taxon>
        <taxon>Cladosporium</taxon>
    </lineage>
</organism>
<evidence type="ECO:0000313" key="2">
    <source>
        <dbReference type="EMBL" id="KAL1581998.1"/>
    </source>
</evidence>
<keyword evidence="3" id="KW-1185">Reference proteome</keyword>
<evidence type="ECO:0000313" key="3">
    <source>
        <dbReference type="Proteomes" id="UP000803884"/>
    </source>
</evidence>
<sequence>MEMDKFEEIRENILQDNRPFIPQAEIKYVGWLTRNAHSKSASSVIIEFTRPEDANKIIDEGLVWQGELFQCERYERPCRLKQCLKCQKYGHIGTQCKAITACGYCAQERNSRDRPSKADRTATRKCAACGGAHEAWNQSCPTRKEELARTKAAYATRVQYHPVPEVSRPDTQPGAATGTLRRTRSLRDPVKPSETMTARVTSPTGRGQKRTNTGLPLAAAYKENEPPRILRTQRPQRAANPSRRALEALENNTLIRTNSQQMEIDSDVDS</sequence>
<evidence type="ECO:0008006" key="4">
    <source>
        <dbReference type="Google" id="ProtNLM"/>
    </source>
</evidence>